<accession>A0A1N7BSM0</accession>
<name>A0A1N7BSM0_9EURY</name>
<dbReference type="EMBL" id="FTNP01000002">
    <property type="protein sequence ID" value="SIR54367.1"/>
    <property type="molecule type" value="Genomic_DNA"/>
</dbReference>
<evidence type="ECO:0008006" key="3">
    <source>
        <dbReference type="Google" id="ProtNLM"/>
    </source>
</evidence>
<gene>
    <name evidence="1" type="ORF">SAMN05421809_1340</name>
</gene>
<dbReference type="OrthoDB" id="197906at2157"/>
<reference evidence="1 2" key="1">
    <citation type="submission" date="2017-01" db="EMBL/GenBank/DDBJ databases">
        <authorList>
            <person name="Mah S.A."/>
            <person name="Swanson W.J."/>
            <person name="Moy G.W."/>
            <person name="Vacquier V.D."/>
        </authorList>
    </citation>
    <scope>NUCLEOTIDE SEQUENCE [LARGE SCALE GENOMIC DNA]</scope>
    <source>
        <strain evidence="1 2">CGMCC 1.8909</strain>
    </source>
</reference>
<evidence type="ECO:0000313" key="2">
    <source>
        <dbReference type="Proteomes" id="UP000185687"/>
    </source>
</evidence>
<evidence type="ECO:0000313" key="1">
    <source>
        <dbReference type="EMBL" id="SIR54367.1"/>
    </source>
</evidence>
<protein>
    <recommendedName>
        <fullName evidence="3">ParB-like nuclease domain-containing protein</fullName>
    </recommendedName>
</protein>
<dbReference type="RefSeq" id="WP_139326990.1">
    <property type="nucleotide sequence ID" value="NZ_CP019327.1"/>
</dbReference>
<dbReference type="AlphaFoldDB" id="A0A1N7BSM0"/>
<dbReference type="GeneID" id="43330873"/>
<proteinExistence type="predicted"/>
<sequence>MNKKSLRRSVSKSNLLSKFASPVHRKYMQYYCQSYTWTNHGRHWKTRVEPFELISVDPTTIKERQTKRDVFHGPYVSEILSGDWDKGTEPLADYDLYQSLRNHFESGVPWKNTEFYERVSANVDDEGWQKWGCNTLEEFESRLDAIDQLYSTIKTEGYRTQRELISEDLDDPIYNGWRSLPPELYEISVVINRSGEAVFFEGRHRLTIAQCLNLDRIPVRVKARHMEWQKYRESRAITQDVDQVLASTNSVDEAEPSHPDL</sequence>
<dbReference type="Proteomes" id="UP000185687">
    <property type="component" value="Unassembled WGS sequence"/>
</dbReference>
<keyword evidence="2" id="KW-1185">Reference proteome</keyword>
<organism evidence="1 2">
    <name type="scientific">Natronorubrum daqingense</name>
    <dbReference type="NCBI Taxonomy" id="588898"/>
    <lineage>
        <taxon>Archaea</taxon>
        <taxon>Methanobacteriati</taxon>
        <taxon>Methanobacteriota</taxon>
        <taxon>Stenosarchaea group</taxon>
        <taxon>Halobacteria</taxon>
        <taxon>Halobacteriales</taxon>
        <taxon>Natrialbaceae</taxon>
        <taxon>Natronorubrum</taxon>
    </lineage>
</organism>